<reference evidence="2" key="2">
    <citation type="submission" date="2023-06" db="EMBL/GenBank/DDBJ databases">
        <authorList>
            <consortium name="Lawrence Berkeley National Laboratory"/>
            <person name="Haridas S."/>
            <person name="Hensen N."/>
            <person name="Bonometti L."/>
            <person name="Westerberg I."/>
            <person name="Brannstrom I.O."/>
            <person name="Guillou S."/>
            <person name="Cros-Aarteil S."/>
            <person name="Calhoun S."/>
            <person name="Kuo A."/>
            <person name="Mondo S."/>
            <person name="Pangilinan J."/>
            <person name="Riley R."/>
            <person name="Labutti K."/>
            <person name="Andreopoulos B."/>
            <person name="Lipzen A."/>
            <person name="Chen C."/>
            <person name="Yanf M."/>
            <person name="Daum C."/>
            <person name="Ng V."/>
            <person name="Clum A."/>
            <person name="Steindorff A."/>
            <person name="Ohm R."/>
            <person name="Martin F."/>
            <person name="Silar P."/>
            <person name="Natvig D."/>
            <person name="Lalanne C."/>
            <person name="Gautier V."/>
            <person name="Ament-Velasquez S.L."/>
            <person name="Kruys A."/>
            <person name="Hutchinson M.I."/>
            <person name="Powell A.J."/>
            <person name="Barry K."/>
            <person name="Miller A.N."/>
            <person name="Grigoriev I.V."/>
            <person name="Debuchy R."/>
            <person name="Gladieux P."/>
            <person name="Thoren M.H."/>
            <person name="Johannesson H."/>
        </authorList>
    </citation>
    <scope>NUCLEOTIDE SEQUENCE</scope>
    <source>
        <strain evidence="2">CBS 118394</strain>
    </source>
</reference>
<dbReference type="AlphaFoldDB" id="A0AAE0M4Q3"/>
<feature type="region of interest" description="Disordered" evidence="1">
    <location>
        <begin position="112"/>
        <end position="188"/>
    </location>
</feature>
<dbReference type="EMBL" id="JAUEDM010000004">
    <property type="protein sequence ID" value="KAK3319321.1"/>
    <property type="molecule type" value="Genomic_DNA"/>
</dbReference>
<feature type="region of interest" description="Disordered" evidence="1">
    <location>
        <begin position="27"/>
        <end position="51"/>
    </location>
</feature>
<evidence type="ECO:0000313" key="2">
    <source>
        <dbReference type="EMBL" id="KAK3319321.1"/>
    </source>
</evidence>
<comment type="caution">
    <text evidence="2">The sequence shown here is derived from an EMBL/GenBank/DDBJ whole genome shotgun (WGS) entry which is preliminary data.</text>
</comment>
<organism evidence="2 3">
    <name type="scientific">Apodospora peruviana</name>
    <dbReference type="NCBI Taxonomy" id="516989"/>
    <lineage>
        <taxon>Eukaryota</taxon>
        <taxon>Fungi</taxon>
        <taxon>Dikarya</taxon>
        <taxon>Ascomycota</taxon>
        <taxon>Pezizomycotina</taxon>
        <taxon>Sordariomycetes</taxon>
        <taxon>Sordariomycetidae</taxon>
        <taxon>Sordariales</taxon>
        <taxon>Lasiosphaeriaceae</taxon>
        <taxon>Apodospora</taxon>
    </lineage>
</organism>
<dbReference type="Proteomes" id="UP001283341">
    <property type="component" value="Unassembled WGS sequence"/>
</dbReference>
<evidence type="ECO:0000256" key="1">
    <source>
        <dbReference type="SAM" id="MobiDB-lite"/>
    </source>
</evidence>
<name>A0AAE0M4Q3_9PEZI</name>
<evidence type="ECO:0000313" key="3">
    <source>
        <dbReference type="Proteomes" id="UP001283341"/>
    </source>
</evidence>
<proteinExistence type="predicted"/>
<keyword evidence="3" id="KW-1185">Reference proteome</keyword>
<sequence>MTKQSRDRSGHYTSPVASMKMVYLPHRPHRPKSADQVSAHRPLGSKGQPGLALSHGISRAGTHFFIPDLPSISNEGVVLLHCYQQMCTHHPLLPFFSGSLGAIVLLPRRCHAGGPLSRRPTNGSRFTSRRSRDSDGHGRDRLDLRCQPEGGTRSSWLKQALPPPCPGRVRDSSRDLGPSIQSSKHHPSSIPLWHRQRAVSGELRVCQIPCTTKALLTGVCITCQCV</sequence>
<gene>
    <name evidence="2" type="ORF">B0H66DRAFT_266460</name>
</gene>
<protein>
    <submittedName>
        <fullName evidence="2">Uncharacterized protein</fullName>
    </submittedName>
</protein>
<reference evidence="2" key="1">
    <citation type="journal article" date="2023" name="Mol. Phylogenet. Evol.">
        <title>Genome-scale phylogeny and comparative genomics of the fungal order Sordariales.</title>
        <authorList>
            <person name="Hensen N."/>
            <person name="Bonometti L."/>
            <person name="Westerberg I."/>
            <person name="Brannstrom I.O."/>
            <person name="Guillou S."/>
            <person name="Cros-Aarteil S."/>
            <person name="Calhoun S."/>
            <person name="Haridas S."/>
            <person name="Kuo A."/>
            <person name="Mondo S."/>
            <person name="Pangilinan J."/>
            <person name="Riley R."/>
            <person name="LaButti K."/>
            <person name="Andreopoulos B."/>
            <person name="Lipzen A."/>
            <person name="Chen C."/>
            <person name="Yan M."/>
            <person name="Daum C."/>
            <person name="Ng V."/>
            <person name="Clum A."/>
            <person name="Steindorff A."/>
            <person name="Ohm R.A."/>
            <person name="Martin F."/>
            <person name="Silar P."/>
            <person name="Natvig D.O."/>
            <person name="Lalanne C."/>
            <person name="Gautier V."/>
            <person name="Ament-Velasquez S.L."/>
            <person name="Kruys A."/>
            <person name="Hutchinson M.I."/>
            <person name="Powell A.J."/>
            <person name="Barry K."/>
            <person name="Miller A.N."/>
            <person name="Grigoriev I.V."/>
            <person name="Debuchy R."/>
            <person name="Gladieux P."/>
            <person name="Hiltunen Thoren M."/>
            <person name="Johannesson H."/>
        </authorList>
    </citation>
    <scope>NUCLEOTIDE SEQUENCE</scope>
    <source>
        <strain evidence="2">CBS 118394</strain>
    </source>
</reference>
<feature type="compositionally biased region" description="Basic and acidic residues" evidence="1">
    <location>
        <begin position="130"/>
        <end position="146"/>
    </location>
</feature>
<accession>A0AAE0M4Q3</accession>